<organism evidence="2 3">
    <name type="scientific">Providencia alcalifaciens</name>
    <dbReference type="NCBI Taxonomy" id="126385"/>
    <lineage>
        <taxon>Bacteria</taxon>
        <taxon>Pseudomonadati</taxon>
        <taxon>Pseudomonadota</taxon>
        <taxon>Gammaproteobacteria</taxon>
        <taxon>Enterobacterales</taxon>
        <taxon>Morganellaceae</taxon>
        <taxon>Providencia</taxon>
    </lineage>
</organism>
<evidence type="ECO:0000313" key="2">
    <source>
        <dbReference type="EMBL" id="TCT30283.1"/>
    </source>
</evidence>
<protein>
    <submittedName>
        <fullName evidence="2">Uncharacterized protein</fullName>
    </submittedName>
</protein>
<dbReference type="OrthoDB" id="6462152at2"/>
<dbReference type="AlphaFoldDB" id="A0A4R3NEC1"/>
<reference evidence="2 3" key="1">
    <citation type="submission" date="2019-03" db="EMBL/GenBank/DDBJ databases">
        <title>Genomic analyses of the natural microbiome of Caenorhabditis elegans.</title>
        <authorList>
            <person name="Samuel B."/>
        </authorList>
    </citation>
    <scope>NUCLEOTIDE SEQUENCE [LARGE SCALE GENOMIC DNA]</scope>
    <source>
        <strain evidence="2 3">JUb102</strain>
    </source>
</reference>
<name>A0A4R3NEC1_9GAMM</name>
<comment type="caution">
    <text evidence="2">The sequence shown here is derived from an EMBL/GenBank/DDBJ whole genome shotgun (WGS) entry which is preliminary data.</text>
</comment>
<accession>A0A4R3NEC1</accession>
<dbReference type="EMBL" id="SMAS01000009">
    <property type="protein sequence ID" value="TCT30283.1"/>
    <property type="molecule type" value="Genomic_DNA"/>
</dbReference>
<sequence>MKKISHEYTGKILQPHIEQNQSDLAKPKNKKNGFIERVNGLFNTCLFNTLLKRPKKTKNTEIIPSHQSFVKLTIPENPSPQKIEKNTNLAPNDIHIEPIITKMIPSEIDQFTEKLHRLNITFKDNSFGANHRPTCLVKNSPEYPTTTLDNRHYLGKGEYGTAYRIGEFAIKIPHRDLNFKYNKYAKYDRCARVLNEVNQDINFARSTTLKNGNVILVTKFIDGRSIKGKEASDFVKSRGRTLFDHGSEGNVRKDRQKNLFLIDADFAAQPKQLNRTLSVGTTEIYKRYRK</sequence>
<gene>
    <name evidence="2" type="ORF">EC835_10935</name>
</gene>
<evidence type="ECO:0000313" key="3">
    <source>
        <dbReference type="Proteomes" id="UP000295055"/>
    </source>
</evidence>
<feature type="region of interest" description="Disordered" evidence="1">
    <location>
        <begin position="1"/>
        <end position="26"/>
    </location>
</feature>
<dbReference type="RefSeq" id="WP_132496985.1">
    <property type="nucleotide sequence ID" value="NZ_SMAS01000009.1"/>
</dbReference>
<evidence type="ECO:0000256" key="1">
    <source>
        <dbReference type="SAM" id="MobiDB-lite"/>
    </source>
</evidence>
<proteinExistence type="predicted"/>
<dbReference type="Proteomes" id="UP000295055">
    <property type="component" value="Unassembled WGS sequence"/>
</dbReference>